<proteinExistence type="predicted"/>
<evidence type="ECO:0000256" key="4">
    <source>
        <dbReference type="SAM" id="MobiDB-lite"/>
    </source>
</evidence>
<evidence type="ECO:0000313" key="7">
    <source>
        <dbReference type="Proteomes" id="UP000192674"/>
    </source>
</evidence>
<dbReference type="RefSeq" id="WP_084427961.1">
    <property type="nucleotide sequence ID" value="NZ_FWXV01000002.1"/>
</dbReference>
<dbReference type="GO" id="GO:0003677">
    <property type="term" value="F:DNA binding"/>
    <property type="evidence" value="ECO:0007669"/>
    <property type="project" value="InterPro"/>
</dbReference>
<dbReference type="SUPFAM" id="SSF52540">
    <property type="entry name" value="P-loop containing nucleoside triphosphate hydrolases"/>
    <property type="match status" value="3"/>
</dbReference>
<protein>
    <submittedName>
        <fullName evidence="6">DNA segregation ATPase FtsK/SpoIIIE, S-DNA-T family</fullName>
    </submittedName>
</protein>
<dbReference type="Gene3D" id="2.60.200.20">
    <property type="match status" value="1"/>
</dbReference>
<organism evidence="6 7">
    <name type="scientific">Kibdelosporangium aridum</name>
    <dbReference type="NCBI Taxonomy" id="2030"/>
    <lineage>
        <taxon>Bacteria</taxon>
        <taxon>Bacillati</taxon>
        <taxon>Actinomycetota</taxon>
        <taxon>Actinomycetes</taxon>
        <taxon>Pseudonocardiales</taxon>
        <taxon>Pseudonocardiaceae</taxon>
        <taxon>Kibdelosporangium</taxon>
    </lineage>
</organism>
<evidence type="ECO:0000313" key="6">
    <source>
        <dbReference type="EMBL" id="SMC83730.1"/>
    </source>
</evidence>
<dbReference type="InterPro" id="IPR002543">
    <property type="entry name" value="FtsK_dom"/>
</dbReference>
<keyword evidence="1 3" id="KW-0547">Nucleotide-binding</keyword>
<dbReference type="SUPFAM" id="SSF49879">
    <property type="entry name" value="SMAD/FHA domain"/>
    <property type="match status" value="1"/>
</dbReference>
<sequence length="1438" mass="152582">MRFVLTTVDKVGTVVDHLLDTSADTTVGELAQALGTGRTPTLFVAGAPVDPQLNLRDSPLRQGVVVGLDRPVSAVWVEPRGVAEIRFVGGHDAGVVIRLDIGDYLIGAASTCRIRIADPGGPPARARLRVLPDGRCELVALTGSGVRLDRVEVTEPRPWPDGSVLAVGSSLLELARPQPPDAALAPSEDRTGLDYNRPPRLLPAPRVTKFTLPSPPQPPERRPLSFIAAAAPLVLSGAMFAITRNPLTLLFALLSPLILIAGQLGGRRESRLAYRKRVTEFEEKKARISADAQEALALERAARRTNFPDPATVLLTAVGPRRRLWERRRADPDYLDLRAGTADLPSEVVLTDPAQDEHRREIRWTALDVPVTVPLREHGVLGVAGGGVARTVARWLLAQAAVLHSPEDLQIYVLAGTGQNWEWTRWLPHVAPRNGQDTVCTIGVDAQTLARRVAELVAIISARAGKPAERDVLVVLDGARRLRSLPGITQILRDGPAVGVYAICVDDEERLLPEECQAVITEQGDGSLRVSRTRSEPVGQVRPDLVSREWCRTVSRALAPVRDTGSSGDGGGLPDASRLLDVLALDPPTPDAVAARWATGGRTTVAVVGESLDGPFSLDLKQDGPHGLVAGTTGSGKSELLQTLVASLAVANRPDAMTFVLVDYKGGSAFKDCVSLPHTVGMVTDLDTHLVSRALTSLSAELKRREHILADAGAKDIDDYVLLLDRRTADGAELPELPPMPRLLIVIDEFASMVRDLPDFVTGLVNIAQRGRSLGIHLVLATQRPGGVVSPEIRANTNLRIALRVTDSSESQDVLNAPDAAAIAKSTPGRAYVRLAQSSLVPFQAGRVGGFRPGARTTERPAPWLMPLTWNDMARPAPQRPGGAQPDGEVTDLAVLVQAIRGASSRLGLPPQHSPWLPALPTQITVDSLPAVPTTGYLPPVPYGIVDLPEQQRQEPLVLDLATLGHLHIVGAARSGRSQALRTLAGAVARTLSPDDVHMYGIDCGNGALLALSAFPHCGAIVQRTEAERLTRLITRLKTEMARRQQLLASSGSANLVEYRKTHPDARTPHILLLVDRWEVFDKTFADHDGGALMAGVLALMSEGASVGIHLVLAGDRALFSTRVSSTTEDKLVLRLNERSDYSVIGVNHRNLPDEILPGRALRATDTAEAQIALLGPDPSGQAQARALAAIAVSCPTGTDRPFRVDVLPDELSLADAKQFPRPTGSLWTLVGVGGDELAALGPDLSVNPTFIIGGAARSGRSTVLLTMVWSLLDAGTPVVIAAPRRSPLRELAGAPGVLDVATGTDFTTAQLITALDQASGPAVVVIDDAELLLKCDAGSELGVIARSGAEQGRGLIMAGTTEGLVAGFGGWHVDARRNRQGALIGPQSLGDAELLGAKLSRGQLGPARPGRILLHLGDGVIRAAQVPLTEAGALAAA</sequence>
<name>A0A1W2CEV8_KIBAR</name>
<reference evidence="6 7" key="1">
    <citation type="submission" date="2017-04" db="EMBL/GenBank/DDBJ databases">
        <authorList>
            <person name="Afonso C.L."/>
            <person name="Miller P.J."/>
            <person name="Scott M.A."/>
            <person name="Spackman E."/>
            <person name="Goraichik I."/>
            <person name="Dimitrov K.M."/>
            <person name="Suarez D.L."/>
            <person name="Swayne D.E."/>
        </authorList>
    </citation>
    <scope>NUCLEOTIDE SEQUENCE [LARGE SCALE GENOMIC DNA]</scope>
    <source>
        <strain evidence="6 7">DSM 43828</strain>
    </source>
</reference>
<dbReference type="GO" id="GO:0005524">
    <property type="term" value="F:ATP binding"/>
    <property type="evidence" value="ECO:0007669"/>
    <property type="project" value="UniProtKB-UniRule"/>
</dbReference>
<accession>A0A1W2CEV8</accession>
<gene>
    <name evidence="6" type="ORF">SAMN05661093_01951</name>
</gene>
<dbReference type="Pfam" id="PF01580">
    <property type="entry name" value="FtsK_SpoIIIE"/>
    <property type="match status" value="2"/>
</dbReference>
<feature type="region of interest" description="Disordered" evidence="4">
    <location>
        <begin position="178"/>
        <end position="198"/>
    </location>
</feature>
<dbReference type="SMART" id="SM00382">
    <property type="entry name" value="AAA"/>
    <property type="match status" value="3"/>
</dbReference>
<evidence type="ECO:0000256" key="3">
    <source>
        <dbReference type="PROSITE-ProRule" id="PRU00289"/>
    </source>
</evidence>
<dbReference type="CDD" id="cd01127">
    <property type="entry name" value="TrwB_TraG_TraD_VirD4"/>
    <property type="match status" value="1"/>
</dbReference>
<dbReference type="Gene3D" id="3.40.50.300">
    <property type="entry name" value="P-loop containing nucleotide triphosphate hydrolases"/>
    <property type="match status" value="4"/>
</dbReference>
<feature type="binding site" evidence="3">
    <location>
        <begin position="631"/>
        <end position="638"/>
    </location>
    <ligand>
        <name>ATP</name>
        <dbReference type="ChEBI" id="CHEBI:30616"/>
    </ligand>
</feature>
<evidence type="ECO:0000259" key="5">
    <source>
        <dbReference type="PROSITE" id="PS50901"/>
    </source>
</evidence>
<dbReference type="InterPro" id="IPR003593">
    <property type="entry name" value="AAA+_ATPase"/>
</dbReference>
<evidence type="ECO:0000256" key="2">
    <source>
        <dbReference type="ARBA" id="ARBA00022840"/>
    </source>
</evidence>
<dbReference type="Proteomes" id="UP000192674">
    <property type="component" value="Unassembled WGS sequence"/>
</dbReference>
<dbReference type="PROSITE" id="PS50901">
    <property type="entry name" value="FTSK"/>
    <property type="match status" value="2"/>
</dbReference>
<feature type="domain" description="FtsK" evidence="5">
    <location>
        <begin position="613"/>
        <end position="812"/>
    </location>
</feature>
<dbReference type="PANTHER" id="PTHR22683:SF1">
    <property type="entry name" value="TYPE VII SECRETION SYSTEM PROTEIN ESSC"/>
    <property type="match status" value="1"/>
</dbReference>
<keyword evidence="2 3" id="KW-0067">ATP-binding</keyword>
<dbReference type="OrthoDB" id="9807790at2"/>
<feature type="domain" description="FtsK" evidence="5">
    <location>
        <begin position="954"/>
        <end position="1147"/>
    </location>
</feature>
<keyword evidence="7" id="KW-1185">Reference proteome</keyword>
<dbReference type="CDD" id="cd00060">
    <property type="entry name" value="FHA"/>
    <property type="match status" value="1"/>
</dbReference>
<dbReference type="InterPro" id="IPR027417">
    <property type="entry name" value="P-loop_NTPase"/>
</dbReference>
<feature type="binding site" evidence="3">
    <location>
        <begin position="971"/>
        <end position="978"/>
    </location>
    <ligand>
        <name>ATP</name>
        <dbReference type="ChEBI" id="CHEBI:30616"/>
    </ligand>
</feature>
<evidence type="ECO:0000256" key="1">
    <source>
        <dbReference type="ARBA" id="ARBA00022741"/>
    </source>
</evidence>
<dbReference type="InterPro" id="IPR008984">
    <property type="entry name" value="SMAD_FHA_dom_sf"/>
</dbReference>
<dbReference type="PANTHER" id="PTHR22683">
    <property type="entry name" value="SPORULATION PROTEIN RELATED"/>
    <property type="match status" value="1"/>
</dbReference>
<dbReference type="EMBL" id="FWXV01000002">
    <property type="protein sequence ID" value="SMC83730.1"/>
    <property type="molecule type" value="Genomic_DNA"/>
</dbReference>
<dbReference type="InterPro" id="IPR050206">
    <property type="entry name" value="FtsK/SpoIIIE/SftA"/>
</dbReference>